<organism evidence="6 7">
    <name type="scientific">Chitinimonas lacunae</name>
    <dbReference type="NCBI Taxonomy" id="1963018"/>
    <lineage>
        <taxon>Bacteria</taxon>
        <taxon>Pseudomonadati</taxon>
        <taxon>Pseudomonadota</taxon>
        <taxon>Betaproteobacteria</taxon>
        <taxon>Neisseriales</taxon>
        <taxon>Chitinibacteraceae</taxon>
        <taxon>Chitinimonas</taxon>
    </lineage>
</organism>
<dbReference type="InterPro" id="IPR052032">
    <property type="entry name" value="ATP-dep_AA_Ligase"/>
</dbReference>
<comment type="caution">
    <text evidence="6">The sequence shown here is derived from an EMBL/GenBank/DDBJ whole genome shotgun (WGS) entry which is preliminary data.</text>
</comment>
<evidence type="ECO:0000259" key="5">
    <source>
        <dbReference type="PROSITE" id="PS50975"/>
    </source>
</evidence>
<sequence>MSNRKTIVVGYSAAALASLQKLREPGSVILVDEPDVVRKRKIDAEVQKYSVVDKLIPFEYQREEAADAFFAEVRHLDVVSVVPIQEYATPFAARLAERFGVPGASYGASLIMRNKNRLRAVTKAFGIKNPASETVSNLAELEAFAASHPGSLIIKPANRQGSVGTVIVHDPSTLASAWQASQTRDEGVMVPDRGFPEITLAEQFIKGSEYSVEALVVAGKIIFSNVTQKDLFDGVHPVESGHTVPAALKPAETDLLVGNTQKVLDATGFQTGIIHCEWMFDGQDAYLIECAGRFAGDGIIDLIERAYRFDIVKCYHAIMRGESLTDLPVRAEKTAKVRFVGGRNGKISDIQLNETALTRPGIAYYSVTAKVGDTTVEPSMSWHRLGSVTVEADTSELANKLISDAIAGIQISYSTP</sequence>
<name>A0ABV8MU40_9NEIS</name>
<dbReference type="Pfam" id="PF13535">
    <property type="entry name" value="ATP-grasp_4"/>
    <property type="match status" value="1"/>
</dbReference>
<gene>
    <name evidence="6" type="ORF">ACFOW7_16045</name>
</gene>
<evidence type="ECO:0000256" key="1">
    <source>
        <dbReference type="ARBA" id="ARBA00022598"/>
    </source>
</evidence>
<evidence type="ECO:0000256" key="4">
    <source>
        <dbReference type="PROSITE-ProRule" id="PRU00409"/>
    </source>
</evidence>
<proteinExistence type="predicted"/>
<dbReference type="Proteomes" id="UP001595791">
    <property type="component" value="Unassembled WGS sequence"/>
</dbReference>
<dbReference type="InterPro" id="IPR013815">
    <property type="entry name" value="ATP_grasp_subdomain_1"/>
</dbReference>
<evidence type="ECO:0000256" key="3">
    <source>
        <dbReference type="ARBA" id="ARBA00022840"/>
    </source>
</evidence>
<dbReference type="EMBL" id="JBHSBU010000001">
    <property type="protein sequence ID" value="MFC4160851.1"/>
    <property type="molecule type" value="Genomic_DNA"/>
</dbReference>
<accession>A0ABV8MU40</accession>
<dbReference type="Gene3D" id="3.40.50.20">
    <property type="match status" value="1"/>
</dbReference>
<reference evidence="7" key="1">
    <citation type="journal article" date="2019" name="Int. J. Syst. Evol. Microbiol.">
        <title>The Global Catalogue of Microorganisms (GCM) 10K type strain sequencing project: providing services to taxonomists for standard genome sequencing and annotation.</title>
        <authorList>
            <consortium name="The Broad Institute Genomics Platform"/>
            <consortium name="The Broad Institute Genome Sequencing Center for Infectious Disease"/>
            <person name="Wu L."/>
            <person name="Ma J."/>
        </authorList>
    </citation>
    <scope>NUCLEOTIDE SEQUENCE [LARGE SCALE GENOMIC DNA]</scope>
    <source>
        <strain evidence="7">LMG 29894</strain>
    </source>
</reference>
<dbReference type="RefSeq" id="WP_378166126.1">
    <property type="nucleotide sequence ID" value="NZ_JBHSBU010000001.1"/>
</dbReference>
<evidence type="ECO:0000313" key="7">
    <source>
        <dbReference type="Proteomes" id="UP001595791"/>
    </source>
</evidence>
<evidence type="ECO:0000313" key="6">
    <source>
        <dbReference type="EMBL" id="MFC4160851.1"/>
    </source>
</evidence>
<dbReference type="Gene3D" id="3.30.1490.20">
    <property type="entry name" value="ATP-grasp fold, A domain"/>
    <property type="match status" value="1"/>
</dbReference>
<dbReference type="Pfam" id="PF18603">
    <property type="entry name" value="LAL_C2"/>
    <property type="match status" value="1"/>
</dbReference>
<dbReference type="PANTHER" id="PTHR43585">
    <property type="entry name" value="FUMIPYRROLE BIOSYNTHESIS PROTEIN C"/>
    <property type="match status" value="1"/>
</dbReference>
<protein>
    <submittedName>
        <fullName evidence="6">ATP-grasp domain-containing protein</fullName>
    </submittedName>
</protein>
<evidence type="ECO:0000256" key="2">
    <source>
        <dbReference type="ARBA" id="ARBA00022741"/>
    </source>
</evidence>
<dbReference type="Gene3D" id="3.30.470.20">
    <property type="entry name" value="ATP-grasp fold, B domain"/>
    <property type="match status" value="1"/>
</dbReference>
<feature type="domain" description="ATP-grasp" evidence="5">
    <location>
        <begin position="119"/>
        <end position="320"/>
    </location>
</feature>
<keyword evidence="1" id="KW-0436">Ligase</keyword>
<keyword evidence="2 4" id="KW-0547">Nucleotide-binding</keyword>
<keyword evidence="3 4" id="KW-0067">ATP-binding</keyword>
<keyword evidence="7" id="KW-1185">Reference proteome</keyword>
<dbReference type="PROSITE" id="PS50975">
    <property type="entry name" value="ATP_GRASP"/>
    <property type="match status" value="1"/>
</dbReference>
<dbReference type="InterPro" id="IPR040570">
    <property type="entry name" value="LAL_C2"/>
</dbReference>
<dbReference type="SUPFAM" id="SSF56059">
    <property type="entry name" value="Glutathione synthetase ATP-binding domain-like"/>
    <property type="match status" value="1"/>
</dbReference>
<dbReference type="PANTHER" id="PTHR43585:SF2">
    <property type="entry name" value="ATP-GRASP ENZYME FSQD"/>
    <property type="match status" value="1"/>
</dbReference>
<dbReference type="InterPro" id="IPR011761">
    <property type="entry name" value="ATP-grasp"/>
</dbReference>